<gene>
    <name evidence="1" type="ORF">BBI04_002415</name>
</gene>
<dbReference type="SUPFAM" id="SSF54427">
    <property type="entry name" value="NTF2-like"/>
    <property type="match status" value="1"/>
</dbReference>
<dbReference type="Proteomes" id="UP000175993">
    <property type="component" value="Unassembled WGS sequence"/>
</dbReference>
<accession>A0ABD6G5T6</accession>
<organism evidence="1 2">
    <name type="scientific">Agrobacterium vitis</name>
    <name type="common">Rhizobium vitis</name>
    <dbReference type="NCBI Taxonomy" id="373"/>
    <lineage>
        <taxon>Bacteria</taxon>
        <taxon>Pseudomonadati</taxon>
        <taxon>Pseudomonadota</taxon>
        <taxon>Alphaproteobacteria</taxon>
        <taxon>Hyphomicrobiales</taxon>
        <taxon>Rhizobiaceae</taxon>
        <taxon>Rhizobium/Agrobacterium group</taxon>
        <taxon>Agrobacterium</taxon>
    </lineage>
</organism>
<sequence>MSDHKKAIVRKLIEEVQVGGNYAVFDALMHPKFIDHTPTPGFSPDRDSVRAFYRAFHASFSEPVCEIDFQTAEGDLVTTRKVYSVTHSGPFNGIPPTGRRITFDVIDVLKVEGEFITAHWGILNLMKIVAQISW</sequence>
<dbReference type="PANTHER" id="PTHR38436">
    <property type="entry name" value="POLYKETIDE CYCLASE SNOAL-LIKE DOMAIN"/>
    <property type="match status" value="1"/>
</dbReference>
<evidence type="ECO:0000313" key="2">
    <source>
        <dbReference type="Proteomes" id="UP000175993"/>
    </source>
</evidence>
<dbReference type="EMBL" id="MBEV02000001">
    <property type="protein sequence ID" value="MUP03677.1"/>
    <property type="molecule type" value="Genomic_DNA"/>
</dbReference>
<dbReference type="RefSeq" id="WP_070166517.1">
    <property type="nucleotide sequence ID" value="NZ_CP118259.1"/>
</dbReference>
<dbReference type="Pfam" id="PF07366">
    <property type="entry name" value="SnoaL"/>
    <property type="match status" value="1"/>
</dbReference>
<name>A0ABD6G5T6_AGRVI</name>
<evidence type="ECO:0000313" key="1">
    <source>
        <dbReference type="EMBL" id="MUP03677.1"/>
    </source>
</evidence>
<dbReference type="Gene3D" id="3.10.450.50">
    <property type="match status" value="1"/>
</dbReference>
<comment type="caution">
    <text evidence="1">The sequence shown here is derived from an EMBL/GenBank/DDBJ whole genome shotgun (WGS) entry which is preliminary data.</text>
</comment>
<dbReference type="AlphaFoldDB" id="A0ABD6G5T6"/>
<reference evidence="1 2" key="1">
    <citation type="submission" date="2019-11" db="EMBL/GenBank/DDBJ databases">
        <title>Whole-genome sequencing of Allorhizobium vitis.</title>
        <authorList>
            <person name="Gan H.M."/>
            <person name="Savka M.A."/>
        </authorList>
    </citation>
    <scope>NUCLEOTIDE SEQUENCE [LARGE SCALE GENOMIC DNA]</scope>
    <source>
        <strain evidence="1 2">AB4</strain>
    </source>
</reference>
<dbReference type="InterPro" id="IPR032710">
    <property type="entry name" value="NTF2-like_dom_sf"/>
</dbReference>
<dbReference type="InterPro" id="IPR009959">
    <property type="entry name" value="Cyclase_SnoaL-like"/>
</dbReference>
<dbReference type="PANTHER" id="PTHR38436:SF1">
    <property type="entry name" value="ESTER CYCLASE"/>
    <property type="match status" value="1"/>
</dbReference>
<protein>
    <submittedName>
        <fullName evidence="1">Ester cyclase</fullName>
    </submittedName>
</protein>
<proteinExistence type="predicted"/>